<dbReference type="InterPro" id="IPR007110">
    <property type="entry name" value="Ig-like_dom"/>
</dbReference>
<dbReference type="Gene3D" id="1.10.530.10">
    <property type="match status" value="1"/>
</dbReference>
<evidence type="ECO:0000313" key="5">
    <source>
        <dbReference type="Proteomes" id="UP000070529"/>
    </source>
</evidence>
<dbReference type="GO" id="GO:0004568">
    <property type="term" value="F:chitinase activity"/>
    <property type="evidence" value="ECO:0007669"/>
    <property type="project" value="InterPro"/>
</dbReference>
<dbReference type="GO" id="GO:0005975">
    <property type="term" value="P:carbohydrate metabolic process"/>
    <property type="evidence" value="ECO:0007669"/>
    <property type="project" value="InterPro"/>
</dbReference>
<dbReference type="SUPFAM" id="SSF49299">
    <property type="entry name" value="PKD domain"/>
    <property type="match status" value="1"/>
</dbReference>
<evidence type="ECO:0000256" key="2">
    <source>
        <dbReference type="ARBA" id="ARBA00023157"/>
    </source>
</evidence>
<dbReference type="Gene3D" id="3.30.20.10">
    <property type="entry name" value="Endochitinase, domain 2"/>
    <property type="match status" value="1"/>
</dbReference>
<dbReference type="EMBL" id="LNTY01000033">
    <property type="protein sequence ID" value="KXF81846.1"/>
    <property type="molecule type" value="Genomic_DNA"/>
</dbReference>
<dbReference type="PROSITE" id="PS50835">
    <property type="entry name" value="IG_LIKE"/>
    <property type="match status" value="1"/>
</dbReference>
<protein>
    <recommendedName>
        <fullName evidence="3">Ig-like domain-containing protein</fullName>
    </recommendedName>
</protein>
<dbReference type="Proteomes" id="UP000070529">
    <property type="component" value="Unassembled WGS sequence"/>
</dbReference>
<dbReference type="GO" id="GO:0006952">
    <property type="term" value="P:defense response"/>
    <property type="evidence" value="ECO:0007669"/>
    <property type="project" value="UniProtKB-KW"/>
</dbReference>
<dbReference type="InterPro" id="IPR035986">
    <property type="entry name" value="PKD_dom_sf"/>
</dbReference>
<dbReference type="AlphaFoldDB" id="A0A135I8R6"/>
<comment type="caution">
    <text evidence="4">The sequence shown here is derived from an EMBL/GenBank/DDBJ whole genome shotgun (WGS) entry which is preliminary data.</text>
</comment>
<dbReference type="GO" id="GO:0005576">
    <property type="term" value="C:extracellular region"/>
    <property type="evidence" value="ECO:0007669"/>
    <property type="project" value="InterPro"/>
</dbReference>
<dbReference type="CDD" id="cd00325">
    <property type="entry name" value="chitinase_GH19"/>
    <property type="match status" value="1"/>
</dbReference>
<dbReference type="PANTHER" id="PTHR22595">
    <property type="entry name" value="CHITINASE-RELATED"/>
    <property type="match status" value="1"/>
</dbReference>
<dbReference type="GO" id="GO:0006032">
    <property type="term" value="P:chitin catabolic process"/>
    <property type="evidence" value="ECO:0007669"/>
    <property type="project" value="InterPro"/>
</dbReference>
<accession>A0A135I8R6</accession>
<proteinExistence type="predicted"/>
<organism evidence="4 5">
    <name type="scientific">Enterovibrio coralii</name>
    <dbReference type="NCBI Taxonomy" id="294935"/>
    <lineage>
        <taxon>Bacteria</taxon>
        <taxon>Pseudomonadati</taxon>
        <taxon>Pseudomonadota</taxon>
        <taxon>Gammaproteobacteria</taxon>
        <taxon>Vibrionales</taxon>
        <taxon>Vibrionaceae</taxon>
        <taxon>Enterovibrio</taxon>
    </lineage>
</organism>
<dbReference type="STRING" id="294935.ATN88_20325"/>
<name>A0A135I8R6_9GAMM</name>
<evidence type="ECO:0000259" key="3">
    <source>
        <dbReference type="PROSITE" id="PS50835"/>
    </source>
</evidence>
<dbReference type="InterPro" id="IPR003610">
    <property type="entry name" value="CBM5/12"/>
</dbReference>
<dbReference type="InterPro" id="IPR013783">
    <property type="entry name" value="Ig-like_fold"/>
</dbReference>
<feature type="domain" description="Ig-like" evidence="3">
    <location>
        <begin position="499"/>
        <end position="594"/>
    </location>
</feature>
<reference evidence="4 5" key="1">
    <citation type="submission" date="2015-11" db="EMBL/GenBank/DDBJ databases">
        <title>Genomic Taxonomy of the Vibrionaceae.</title>
        <authorList>
            <person name="Gomez-Gil B."/>
            <person name="Enciso-Ibarra J."/>
        </authorList>
    </citation>
    <scope>NUCLEOTIDE SEQUENCE [LARGE SCALE GENOMIC DNA]</scope>
    <source>
        <strain evidence="4 5">CAIM 912</strain>
    </source>
</reference>
<dbReference type="InterPro" id="IPR023346">
    <property type="entry name" value="Lysozyme-like_dom_sf"/>
</dbReference>
<dbReference type="InterPro" id="IPR000726">
    <property type="entry name" value="Glyco_hydro_19_cat"/>
</dbReference>
<dbReference type="Gene3D" id="2.10.10.20">
    <property type="entry name" value="Carbohydrate-binding module superfamily 5/12"/>
    <property type="match status" value="1"/>
</dbReference>
<evidence type="ECO:0000256" key="1">
    <source>
        <dbReference type="ARBA" id="ARBA00022821"/>
    </source>
</evidence>
<dbReference type="Pfam" id="PF22352">
    <property type="entry name" value="K319L-like_PKD"/>
    <property type="match status" value="1"/>
</dbReference>
<dbReference type="Gene3D" id="2.60.40.10">
    <property type="entry name" value="Immunoglobulins"/>
    <property type="match status" value="1"/>
</dbReference>
<gene>
    <name evidence="4" type="ORF">ATN88_20325</name>
</gene>
<dbReference type="Pfam" id="PF00182">
    <property type="entry name" value="Glyco_hydro_19"/>
    <property type="match status" value="1"/>
</dbReference>
<keyword evidence="1" id="KW-0611">Plant defense</keyword>
<sequence length="649" mass="71550">MGHTKPYRSKRDHSNGYCRAYELNLSKLLADEAQIIAAAPEGLRLVKDSIRTLDNEVVENISINAISNPSNVKRVESIISESDWNHLFPLRDEKYTYLNFLKAIGKYPAFCGDYSDGRDAEAICRKSLATMFAHFTQETGGHDKSIADVTPEWRQGLYYLREIGWQEGTPGGYGVCGEETWQGRTYPCGTFPDGTYKSYFGRGSKQLSYNYNYGPFSQSIYGNVETLLNQPELVADTWLNLASAVFFYLYPQPPKPSMLHVIDGTWQPNQQDIANGLVPGFGVTTQIINGGVECGGASEHIQSQNRIDYYHNFANYLDVPVPQDEVLGCASMKQFDEGGAGALSIYWEEDWGWSSETPTGETYKCQLKAYQVPHSAFIEGDYRKCVEYHFDVTIIDDLEGVAPTANAGVDKTIFSDNTVVELDGSLSSSASTDTLTYEWVSQGELLPITNADKAVATVVIPKVDVTTEYPFTLTITNQDGESDSDDMVVTANTKPDNMPPIVTLSGESTAISGESMTVTAEIVDEDDTVFTIDWTNDSNLTLVIADDDRSVNFVAPEVEVETAVNITVTVTDSGNNIVSSAQTVTISPPDTGTYPNWILGHEYAAGDRVTANGVNYECKPWPYSAWCGSNVVYQPGVGTFWSEAWFVVE</sequence>
<evidence type="ECO:0000313" key="4">
    <source>
        <dbReference type="EMBL" id="KXF81846.1"/>
    </source>
</evidence>
<dbReference type="PANTHER" id="PTHR22595:SF79">
    <property type="entry name" value="CHITINASE 12"/>
    <property type="match status" value="1"/>
</dbReference>
<keyword evidence="2" id="KW-1015">Disulfide bond</keyword>
<dbReference type="GO" id="GO:0016998">
    <property type="term" value="P:cell wall macromolecule catabolic process"/>
    <property type="evidence" value="ECO:0007669"/>
    <property type="project" value="InterPro"/>
</dbReference>
<dbReference type="SUPFAM" id="SSF53955">
    <property type="entry name" value="Lysozyme-like"/>
    <property type="match status" value="1"/>
</dbReference>
<dbReference type="SMART" id="SM00495">
    <property type="entry name" value="ChtBD3"/>
    <property type="match status" value="1"/>
</dbReference>
<dbReference type="GO" id="GO:0030246">
    <property type="term" value="F:carbohydrate binding"/>
    <property type="evidence" value="ECO:0007669"/>
    <property type="project" value="InterPro"/>
</dbReference>
<keyword evidence="5" id="KW-1185">Reference proteome</keyword>